<dbReference type="RefSeq" id="WP_075125492.1">
    <property type="nucleotide sequence ID" value="NZ_MSIE01000016.1"/>
</dbReference>
<organism evidence="3 4">
    <name type="scientific">Actinophytocola xanthii</name>
    <dbReference type="NCBI Taxonomy" id="1912961"/>
    <lineage>
        <taxon>Bacteria</taxon>
        <taxon>Bacillati</taxon>
        <taxon>Actinomycetota</taxon>
        <taxon>Actinomycetes</taxon>
        <taxon>Pseudonocardiales</taxon>
        <taxon>Pseudonocardiaceae</taxon>
    </lineage>
</organism>
<dbReference type="AlphaFoldDB" id="A0A1Q8CSV1"/>
<evidence type="ECO:0000256" key="1">
    <source>
        <dbReference type="ARBA" id="ARBA00007768"/>
    </source>
</evidence>
<dbReference type="Proteomes" id="UP000185596">
    <property type="component" value="Unassembled WGS sequence"/>
</dbReference>
<dbReference type="Gene3D" id="3.20.20.380">
    <property type="entry name" value="Copper homeostasis (CutC) domain"/>
    <property type="match status" value="1"/>
</dbReference>
<dbReference type="PANTHER" id="PTHR12598">
    <property type="entry name" value="COPPER HOMEOSTASIS PROTEIN CUTC"/>
    <property type="match status" value="1"/>
</dbReference>
<accession>A0A1Q8CSV1</accession>
<dbReference type="HAMAP" id="MF_00795">
    <property type="entry name" value="CutC"/>
    <property type="match status" value="1"/>
</dbReference>
<dbReference type="GO" id="GO:0005507">
    <property type="term" value="F:copper ion binding"/>
    <property type="evidence" value="ECO:0007669"/>
    <property type="project" value="TreeGrafter"/>
</dbReference>
<dbReference type="Pfam" id="PF03932">
    <property type="entry name" value="CutC"/>
    <property type="match status" value="1"/>
</dbReference>
<keyword evidence="4" id="KW-1185">Reference proteome</keyword>
<reference evidence="3 4" key="1">
    <citation type="submission" date="2016-12" db="EMBL/GenBank/DDBJ databases">
        <title>The draft genome sequence of Actinophytocola sp. 11-183.</title>
        <authorList>
            <person name="Wang W."/>
            <person name="Yuan L."/>
        </authorList>
    </citation>
    <scope>NUCLEOTIDE SEQUENCE [LARGE SCALE GENOMIC DNA]</scope>
    <source>
        <strain evidence="3 4">11-183</strain>
    </source>
</reference>
<dbReference type="InterPro" id="IPR005627">
    <property type="entry name" value="CutC-like"/>
</dbReference>
<sequence length="243" mass="24982">MTVRVEIGVESVGGVAVAARGGVERIELCAALGDGGLTPSAGLIEQAVASAGRTEVHVLVRPRPGDFRYTANEVAVMRRDIALARELGAAGVVFGVLNAGGGVDDACADLLETAGDLETTFHRAIDVSANSVRALDRVVELGFTRVLTSGRARFALDGADLIRELNDRAAGRVQVMACGGVRAGNAGEVLARTGVRDLHAAVRIPVRGAADPLFTAMGVPEGFDRFDTDIGGIAALRAVALSA</sequence>
<evidence type="ECO:0000313" key="3">
    <source>
        <dbReference type="EMBL" id="OLF17441.1"/>
    </source>
</evidence>
<evidence type="ECO:0000313" key="4">
    <source>
        <dbReference type="Proteomes" id="UP000185596"/>
    </source>
</evidence>
<dbReference type="InterPro" id="IPR036822">
    <property type="entry name" value="CutC-like_dom_sf"/>
</dbReference>
<dbReference type="EMBL" id="MSIE01000016">
    <property type="protein sequence ID" value="OLF17441.1"/>
    <property type="molecule type" value="Genomic_DNA"/>
</dbReference>
<dbReference type="PANTHER" id="PTHR12598:SF0">
    <property type="entry name" value="COPPER HOMEOSTASIS PROTEIN CUTC HOMOLOG"/>
    <property type="match status" value="1"/>
</dbReference>
<evidence type="ECO:0000256" key="2">
    <source>
        <dbReference type="HAMAP-Rule" id="MF_00795"/>
    </source>
</evidence>
<dbReference type="STRING" id="1912961.BU204_10830"/>
<protein>
    <recommendedName>
        <fullName evidence="2">PF03932 family protein CutC</fullName>
    </recommendedName>
</protein>
<name>A0A1Q8CSV1_9PSEU</name>
<dbReference type="SUPFAM" id="SSF110395">
    <property type="entry name" value="CutC-like"/>
    <property type="match status" value="1"/>
</dbReference>
<comment type="similarity">
    <text evidence="1 2">Belongs to the CutC family.</text>
</comment>
<comment type="subcellular location">
    <subcellularLocation>
        <location evidence="2">Cytoplasm</location>
    </subcellularLocation>
</comment>
<gene>
    <name evidence="2" type="primary">cutC</name>
    <name evidence="3" type="ORF">BU204_10830</name>
</gene>
<dbReference type="OrthoDB" id="9815677at2"/>
<comment type="caution">
    <text evidence="2">Once thought to be involved in copper homeostasis, experiments in E.coli have shown this is not the case.</text>
</comment>
<comment type="caution">
    <text evidence="3">The sequence shown here is derived from an EMBL/GenBank/DDBJ whole genome shotgun (WGS) entry which is preliminary data.</text>
</comment>
<dbReference type="GO" id="GO:0005737">
    <property type="term" value="C:cytoplasm"/>
    <property type="evidence" value="ECO:0007669"/>
    <property type="project" value="UniProtKB-SubCell"/>
</dbReference>
<keyword evidence="2" id="KW-0963">Cytoplasm</keyword>
<proteinExistence type="inferred from homology"/>